<sequence length="314" mass="33221">MSSHAEPQRPQLPGPQPISGQAPITQPTQILRQPLRPALRERPSRILLADDLSTWAEESSPGGLLRISSATRLARLEDLAGDGARLIMLCSEGAEAEVNRQMALARAALEVEITVVALPGGPLGQYAVARITEQALSVAGRPTSLVVSILPTLAAELVNVAVLHSVTGLDIPGVGVGHHLASLLPGQRQFAVQLTPHPLVRSVSKDLLAEGFTRATFGTIESRVLIAGPLALPPQLEVLTGVTDVPHRVRTELDLAGFWGDEEATEIVAVPKDPAAWIAQRVPVQPHSPCDWCGAALATSASRCVFCGYVVVSR</sequence>
<name>A0A9X1N8X9_9ACTN</name>
<evidence type="ECO:0000256" key="1">
    <source>
        <dbReference type="SAM" id="MobiDB-lite"/>
    </source>
</evidence>
<dbReference type="AlphaFoldDB" id="A0A9X1N8X9"/>
<reference evidence="2" key="1">
    <citation type="submission" date="2021-11" db="EMBL/GenBank/DDBJ databases">
        <title>Streptomyces corallinus and Kineosporia corallina sp. nov., two new coral-derived marine actinobacteria.</title>
        <authorList>
            <person name="Buangrab K."/>
            <person name="Sutthacheep M."/>
            <person name="Yeemin T."/>
            <person name="Harunari E."/>
            <person name="Igarashi Y."/>
            <person name="Sripreechasak P."/>
            <person name="Kanchanasin P."/>
            <person name="Tanasupawat S."/>
            <person name="Phongsopitanun W."/>
        </authorList>
    </citation>
    <scope>NUCLEOTIDE SEQUENCE</scope>
    <source>
        <strain evidence="2">JCM 31032</strain>
    </source>
</reference>
<accession>A0A9X1N8X9</accession>
<feature type="compositionally biased region" description="Polar residues" evidence="1">
    <location>
        <begin position="18"/>
        <end position="31"/>
    </location>
</feature>
<keyword evidence="3" id="KW-1185">Reference proteome</keyword>
<protein>
    <submittedName>
        <fullName evidence="2">Uncharacterized protein</fullName>
    </submittedName>
</protein>
<dbReference type="EMBL" id="JAJOMB010000001">
    <property type="protein sequence ID" value="MCD5309743.1"/>
    <property type="molecule type" value="Genomic_DNA"/>
</dbReference>
<gene>
    <name evidence="2" type="ORF">LR394_02460</name>
</gene>
<feature type="region of interest" description="Disordered" evidence="1">
    <location>
        <begin position="1"/>
        <end position="36"/>
    </location>
</feature>
<organism evidence="2 3">
    <name type="scientific">Kineosporia babensis</name>
    <dbReference type="NCBI Taxonomy" id="499548"/>
    <lineage>
        <taxon>Bacteria</taxon>
        <taxon>Bacillati</taxon>
        <taxon>Actinomycetota</taxon>
        <taxon>Actinomycetes</taxon>
        <taxon>Kineosporiales</taxon>
        <taxon>Kineosporiaceae</taxon>
        <taxon>Kineosporia</taxon>
    </lineage>
</organism>
<comment type="caution">
    <text evidence="2">The sequence shown here is derived from an EMBL/GenBank/DDBJ whole genome shotgun (WGS) entry which is preliminary data.</text>
</comment>
<evidence type="ECO:0000313" key="3">
    <source>
        <dbReference type="Proteomes" id="UP001138997"/>
    </source>
</evidence>
<evidence type="ECO:0000313" key="2">
    <source>
        <dbReference type="EMBL" id="MCD5309743.1"/>
    </source>
</evidence>
<dbReference type="RefSeq" id="WP_231438661.1">
    <property type="nucleotide sequence ID" value="NZ_JAJOMB010000001.1"/>
</dbReference>
<dbReference type="Proteomes" id="UP001138997">
    <property type="component" value="Unassembled WGS sequence"/>
</dbReference>
<proteinExistence type="predicted"/>